<dbReference type="RefSeq" id="WP_020276725.1">
    <property type="nucleotide sequence ID" value="NZ_KE354438.1"/>
</dbReference>
<comment type="caution">
    <text evidence="2">The sequence shown here is derived from an EMBL/GenBank/DDBJ whole genome shotgun (WGS) entry which is preliminary data.</text>
</comment>
<evidence type="ECO:0000313" key="2">
    <source>
        <dbReference type="EMBL" id="EPJ35051.1"/>
    </source>
</evidence>
<evidence type="ECO:0000313" key="3">
    <source>
        <dbReference type="Proteomes" id="UP000015001"/>
    </source>
</evidence>
<keyword evidence="3" id="KW-1185">Reference proteome</keyword>
<dbReference type="HOGENOM" id="CLU_3066504_0_0_11"/>
<evidence type="ECO:0000256" key="1">
    <source>
        <dbReference type="SAM" id="MobiDB-lite"/>
    </source>
</evidence>
<dbReference type="EMBL" id="AOPY01001662">
    <property type="protein sequence ID" value="EPJ35051.1"/>
    <property type="molecule type" value="Genomic_DNA"/>
</dbReference>
<protein>
    <submittedName>
        <fullName evidence="2">Uncharacterized protein</fullName>
    </submittedName>
</protein>
<organism evidence="2 3">
    <name type="scientific">Streptomyces afghaniensis 772</name>
    <dbReference type="NCBI Taxonomy" id="1283301"/>
    <lineage>
        <taxon>Bacteria</taxon>
        <taxon>Bacillati</taxon>
        <taxon>Actinomycetota</taxon>
        <taxon>Actinomycetes</taxon>
        <taxon>Kitasatosporales</taxon>
        <taxon>Streptomycetaceae</taxon>
        <taxon>Streptomyces</taxon>
    </lineage>
</organism>
<sequence length="53" mass="5643">MRSSSGFGPRRAGALLDGCGQREDIGWAGKDADRPFGVVLDEPLPGRREDDGV</sequence>
<dbReference type="Proteomes" id="UP000015001">
    <property type="component" value="Unassembled WGS sequence"/>
</dbReference>
<reference evidence="2 3" key="1">
    <citation type="submission" date="2013-02" db="EMBL/GenBank/DDBJ databases">
        <title>Draft Genome Sequence of Streptomyces afghaniensis, Which Produces Compounds of the Julimycin B-Complex.</title>
        <authorList>
            <person name="Gruening B.A."/>
            <person name="Praeg A."/>
            <person name="Erxleben A."/>
            <person name="Guenther S."/>
            <person name="Fiedler H.-P."/>
            <person name="Goodfellow M."/>
            <person name="Mueller M."/>
        </authorList>
    </citation>
    <scope>NUCLEOTIDE SEQUENCE [LARGE SCALE GENOMIC DNA]</scope>
    <source>
        <strain evidence="2 3">772</strain>
    </source>
</reference>
<name>S4MF27_9ACTN</name>
<feature type="region of interest" description="Disordered" evidence="1">
    <location>
        <begin position="26"/>
        <end position="53"/>
    </location>
</feature>
<dbReference type="AlphaFoldDB" id="S4MF27"/>
<gene>
    <name evidence="2" type="ORF">STAFG_7893</name>
</gene>
<feature type="compositionally biased region" description="Basic and acidic residues" evidence="1">
    <location>
        <begin position="44"/>
        <end position="53"/>
    </location>
</feature>
<proteinExistence type="predicted"/>
<accession>S4MF27</accession>